<name>A8PQA2_9COXI</name>
<accession>A8PQA2</accession>
<proteinExistence type="predicted"/>
<gene>
    <name evidence="1" type="ORF">RICGR_1461</name>
</gene>
<sequence>MSRKRQGWLFSSLLVAGLSGLMNPAYGAFPLPPRLSGLVLASDYTVGQADAMFPLSGDMSRNLYVDPALSYGTDNQNQFDVGLGYRWITNQAAIVGGYFFGGYSRVDNNARLWIANPGIEAFGSRWDAHLNAYIPMGDRHYTAGTEIVHFFTGHSEFGRVFLMHQYAGSGADIKAGYQLFPHSSLKGYLGSYYFSPAETNNVWGGAAGLEYWLTQGVKLIGSYSYDNLHHSTYAFGIGLEWGGLRAHRADPELEERLTDPVERHVAELGRGSTIPTRLKAKPLITGDQPTGVIILLGNNIAFFSEAGGPNNGGVGLSLANCTFENPCGPTDFSQASVNTLGELLPLPNTRFYFNGGNYTSNGQSISLVPGQSLQGRTVDYSQLATGSARSTLFIPSLTFQGNNTLENMIVGGSIEQGNNSLENLTLVGGFINEVHVRVQGNNNVIKGSQIGLPGDIVVGDGVSVFNESDNNLLIDSSSLLIEKNNLGSVFGFYGSVFTNTTIQNSKIKVLTTPVLFPPETVFPLGAYADEGAILTLNNVYLQVVSSIVDIRETKHPGASAGLGTAGGTINATNTNIFLSGAGEETEGILTANFDVPSSIKLVGGTINVIGPNPHIFGFHGKSPTSLATTGVKCLINGANVLC</sequence>
<reference evidence="1" key="1">
    <citation type="submission" date="2006-04" db="EMBL/GenBank/DDBJ databases">
        <authorList>
            <person name="Seshadri R."/>
            <person name="Federici B.A."/>
        </authorList>
    </citation>
    <scope>NUCLEOTIDE SEQUENCE [LARGE SCALE GENOMIC DNA]</scope>
</reference>
<organism evidence="1 2">
    <name type="scientific">Rickettsiella grylli</name>
    <dbReference type="NCBI Taxonomy" id="59196"/>
    <lineage>
        <taxon>Bacteria</taxon>
        <taxon>Pseudomonadati</taxon>
        <taxon>Pseudomonadota</taxon>
        <taxon>Gammaproteobacteria</taxon>
        <taxon>Legionellales</taxon>
        <taxon>Coxiellaceae</taxon>
        <taxon>Rickettsiella</taxon>
    </lineage>
</organism>
<dbReference type="STRING" id="59196.RICGR_1461"/>
<dbReference type="Proteomes" id="UP000054075">
    <property type="component" value="Unassembled WGS sequence"/>
</dbReference>
<evidence type="ECO:0008006" key="3">
    <source>
        <dbReference type="Google" id="ProtNLM"/>
    </source>
</evidence>
<dbReference type="InterPro" id="IPR038177">
    <property type="entry name" value="IAT_beta_sf"/>
</dbReference>
<protein>
    <recommendedName>
        <fullName evidence="3">Inverse autotransporter beta-domain domain-containing protein</fullName>
    </recommendedName>
</protein>
<reference evidence="1" key="2">
    <citation type="submission" date="2007-10" db="EMBL/GenBank/DDBJ databases">
        <authorList>
            <person name="Myers G.S."/>
        </authorList>
    </citation>
    <scope>NUCLEOTIDE SEQUENCE [LARGE SCALE GENOMIC DNA]</scope>
</reference>
<comment type="caution">
    <text evidence="1">The sequence shown here is derived from an EMBL/GenBank/DDBJ whole genome shotgun (WGS) entry which is preliminary data.</text>
</comment>
<dbReference type="Gene3D" id="2.40.160.160">
    <property type="entry name" value="Inverse autotransporter, beta-domain"/>
    <property type="match status" value="1"/>
</dbReference>
<dbReference type="RefSeq" id="WP_006035333.1">
    <property type="nucleotide sequence ID" value="NZ_AAQJ02000001.1"/>
</dbReference>
<evidence type="ECO:0000313" key="1">
    <source>
        <dbReference type="EMBL" id="EDP46351.1"/>
    </source>
</evidence>
<dbReference type="AlphaFoldDB" id="A8PQA2"/>
<keyword evidence="2" id="KW-1185">Reference proteome</keyword>
<dbReference type="eggNOG" id="COG3210">
    <property type="taxonomic scope" value="Bacteria"/>
</dbReference>
<dbReference type="EMBL" id="AAQJ02000001">
    <property type="protein sequence ID" value="EDP46351.1"/>
    <property type="molecule type" value="Genomic_DNA"/>
</dbReference>
<dbReference type="OrthoDB" id="5647610at2"/>
<evidence type="ECO:0000313" key="2">
    <source>
        <dbReference type="Proteomes" id="UP000054075"/>
    </source>
</evidence>